<proteinExistence type="predicted"/>
<reference evidence="3 4" key="1">
    <citation type="submission" date="2024-10" db="EMBL/GenBank/DDBJ databases">
        <title>The Natural Products Discovery Center: Release of the First 8490 Sequenced Strains for Exploring Actinobacteria Biosynthetic Diversity.</title>
        <authorList>
            <person name="Kalkreuter E."/>
            <person name="Kautsar S.A."/>
            <person name="Yang D."/>
            <person name="Bader C.D."/>
            <person name="Teijaro C.N."/>
            <person name="Fluegel L."/>
            <person name="Davis C.M."/>
            <person name="Simpson J.R."/>
            <person name="Lauterbach L."/>
            <person name="Steele A.D."/>
            <person name="Gui C."/>
            <person name="Meng S."/>
            <person name="Li G."/>
            <person name="Viehrig K."/>
            <person name="Ye F."/>
            <person name="Su P."/>
            <person name="Kiefer A.F."/>
            <person name="Nichols A."/>
            <person name="Cepeda A.J."/>
            <person name="Yan W."/>
            <person name="Fan B."/>
            <person name="Jiang Y."/>
            <person name="Adhikari A."/>
            <person name="Zheng C.-J."/>
            <person name="Schuster L."/>
            <person name="Cowan T.M."/>
            <person name="Smanski M.J."/>
            <person name="Chevrette M.G."/>
            <person name="De Carvalho L.P.S."/>
            <person name="Shen B."/>
        </authorList>
    </citation>
    <scope>NUCLEOTIDE SEQUENCE [LARGE SCALE GENOMIC DNA]</scope>
    <source>
        <strain evidence="3 4">NPDC007066</strain>
    </source>
</reference>
<feature type="region of interest" description="Disordered" evidence="1">
    <location>
        <begin position="28"/>
        <end position="51"/>
    </location>
</feature>
<feature type="signal peptide" evidence="2">
    <location>
        <begin position="1"/>
        <end position="26"/>
    </location>
</feature>
<organism evidence="3 4">
    <name type="scientific">Streptomyces massasporeus</name>
    <dbReference type="NCBI Taxonomy" id="67324"/>
    <lineage>
        <taxon>Bacteria</taxon>
        <taxon>Bacillati</taxon>
        <taxon>Actinomycetota</taxon>
        <taxon>Actinomycetes</taxon>
        <taxon>Kitasatosporales</taxon>
        <taxon>Streptomycetaceae</taxon>
        <taxon>Streptomyces</taxon>
    </lineage>
</organism>
<evidence type="ECO:0000313" key="4">
    <source>
        <dbReference type="Proteomes" id="UP001601288"/>
    </source>
</evidence>
<feature type="compositionally biased region" description="Low complexity" evidence="1">
    <location>
        <begin position="28"/>
        <end position="43"/>
    </location>
</feature>
<protein>
    <submittedName>
        <fullName evidence="3">Uncharacterized protein</fullName>
    </submittedName>
</protein>
<sequence>MIRTCIAQAAAVAALVLGTVFLLPSAGPATTAAASPAPASQGAIPESATWG</sequence>
<gene>
    <name evidence="3" type="ORF">ACFYM3_39190</name>
</gene>
<evidence type="ECO:0000256" key="2">
    <source>
        <dbReference type="SAM" id="SignalP"/>
    </source>
</evidence>
<keyword evidence="2" id="KW-0732">Signal</keyword>
<dbReference type="RefSeq" id="WP_358289814.1">
    <property type="nucleotide sequence ID" value="NZ_JBEYGJ010000040.1"/>
</dbReference>
<evidence type="ECO:0000313" key="3">
    <source>
        <dbReference type="EMBL" id="MFE9230507.1"/>
    </source>
</evidence>
<accession>A0ABW6LQ26</accession>
<dbReference type="EMBL" id="JBIAFP010000035">
    <property type="protein sequence ID" value="MFE9230507.1"/>
    <property type="molecule type" value="Genomic_DNA"/>
</dbReference>
<name>A0ABW6LQ26_9ACTN</name>
<comment type="caution">
    <text evidence="3">The sequence shown here is derived from an EMBL/GenBank/DDBJ whole genome shotgun (WGS) entry which is preliminary data.</text>
</comment>
<dbReference type="Proteomes" id="UP001601288">
    <property type="component" value="Unassembled WGS sequence"/>
</dbReference>
<evidence type="ECO:0000256" key="1">
    <source>
        <dbReference type="SAM" id="MobiDB-lite"/>
    </source>
</evidence>
<feature type="chain" id="PRO_5047423952" evidence="2">
    <location>
        <begin position="27"/>
        <end position="51"/>
    </location>
</feature>
<keyword evidence="4" id="KW-1185">Reference proteome</keyword>